<dbReference type="STRING" id="543877.AM2010_1564"/>
<reference evidence="2 3" key="1">
    <citation type="submission" date="2015-06" db="EMBL/GenBank/DDBJ databases">
        <authorList>
            <person name="Kim K.M."/>
        </authorList>
    </citation>
    <scope>NUCLEOTIDE SEQUENCE [LARGE SCALE GENOMIC DNA]</scope>
    <source>
        <strain evidence="2 3">KCTC 22370</strain>
    </source>
</reference>
<dbReference type="KEGG" id="amx:AM2010_1564"/>
<dbReference type="GO" id="GO:0016740">
    <property type="term" value="F:transferase activity"/>
    <property type="evidence" value="ECO:0007669"/>
    <property type="project" value="UniProtKB-KW"/>
</dbReference>
<dbReference type="SUPFAM" id="SSF52317">
    <property type="entry name" value="Class I glutamine amidotransferase-like"/>
    <property type="match status" value="1"/>
</dbReference>
<evidence type="ECO:0000313" key="2">
    <source>
        <dbReference type="EMBL" id="AKM07634.1"/>
    </source>
</evidence>
<dbReference type="RefSeq" id="WP_047806610.1">
    <property type="nucleotide sequence ID" value="NZ_CP011805.1"/>
</dbReference>
<proteinExistence type="predicted"/>
<evidence type="ECO:0000259" key="1">
    <source>
        <dbReference type="Pfam" id="PF00117"/>
    </source>
</evidence>
<dbReference type="PATRIC" id="fig|543877.4.peg.1590"/>
<dbReference type="InterPro" id="IPR029062">
    <property type="entry name" value="Class_I_gatase-like"/>
</dbReference>
<accession>A0A0G3XAL0</accession>
<dbReference type="InterPro" id="IPR044992">
    <property type="entry name" value="ChyE-like"/>
</dbReference>
<dbReference type="NCBIfam" id="NF005458">
    <property type="entry name" value="PRK07053.1"/>
    <property type="match status" value="1"/>
</dbReference>
<dbReference type="PANTHER" id="PTHR42695">
    <property type="entry name" value="GLUTAMINE AMIDOTRANSFERASE YLR126C-RELATED"/>
    <property type="match status" value="1"/>
</dbReference>
<keyword evidence="2" id="KW-0808">Transferase</keyword>
<dbReference type="InterPro" id="IPR017926">
    <property type="entry name" value="GATASE"/>
</dbReference>
<evidence type="ECO:0000313" key="3">
    <source>
        <dbReference type="Proteomes" id="UP000037643"/>
    </source>
</evidence>
<dbReference type="Proteomes" id="UP000037643">
    <property type="component" value="Chromosome"/>
</dbReference>
<dbReference type="GO" id="GO:0005829">
    <property type="term" value="C:cytosol"/>
    <property type="evidence" value="ECO:0007669"/>
    <property type="project" value="TreeGrafter"/>
</dbReference>
<dbReference type="Pfam" id="PF00117">
    <property type="entry name" value="GATase"/>
    <property type="match status" value="1"/>
</dbReference>
<dbReference type="AlphaFoldDB" id="A0A0G3XAL0"/>
<organism evidence="2 3">
    <name type="scientific">Pelagerythrobacter marensis</name>
    <dbReference type="NCBI Taxonomy" id="543877"/>
    <lineage>
        <taxon>Bacteria</taxon>
        <taxon>Pseudomonadati</taxon>
        <taxon>Pseudomonadota</taxon>
        <taxon>Alphaproteobacteria</taxon>
        <taxon>Sphingomonadales</taxon>
        <taxon>Erythrobacteraceae</taxon>
        <taxon>Pelagerythrobacter</taxon>
    </lineage>
</organism>
<gene>
    <name evidence="2" type="ORF">AM2010_1564</name>
</gene>
<feature type="domain" description="Glutamine amidotransferase" evidence="1">
    <location>
        <begin position="41"/>
        <end position="180"/>
    </location>
</feature>
<name>A0A0G3XAL0_9SPHN</name>
<dbReference type="PANTHER" id="PTHR42695:SF5">
    <property type="entry name" value="GLUTAMINE AMIDOTRANSFERASE YLR126C-RELATED"/>
    <property type="match status" value="1"/>
</dbReference>
<keyword evidence="2" id="KW-0315">Glutamine amidotransferase</keyword>
<keyword evidence="3" id="KW-1185">Reference proteome</keyword>
<dbReference type="CDD" id="cd01741">
    <property type="entry name" value="GATase1_1"/>
    <property type="match status" value="1"/>
</dbReference>
<dbReference type="Gene3D" id="3.40.50.880">
    <property type="match status" value="1"/>
</dbReference>
<protein>
    <submittedName>
        <fullName evidence="2">Glutamine amidotransferase</fullName>
    </submittedName>
</protein>
<sequence>MPSVLAIRHLGFEHLGVWHGALERRGFEIAYCDPARADLGSIDAAEPDLLVVLGAPIGAFDDEHYPFLTGEVALIERRLASGRPLLGICLGAQLMARALGAGVVPMAEKEIGFGPLTLTDAGAASPLQHLEGWPVLHWHGDQFAVPEGATLLGATEQCPHQAFAIGSRILGLQCHLEADAAEIEAWLVGHCAELLASGRDPRAIRADAARFGPTLAVRAEQVLDHWIDGWDESMRDD</sequence>
<dbReference type="PROSITE" id="PS51273">
    <property type="entry name" value="GATASE_TYPE_1"/>
    <property type="match status" value="1"/>
</dbReference>
<dbReference type="EMBL" id="CP011805">
    <property type="protein sequence ID" value="AKM07634.1"/>
    <property type="molecule type" value="Genomic_DNA"/>
</dbReference>
<dbReference type="OrthoDB" id="9813383at2"/>